<evidence type="ECO:0000256" key="2">
    <source>
        <dbReference type="ARBA" id="ARBA00023315"/>
    </source>
</evidence>
<organism evidence="4 5">
    <name type="scientific">Trueperella bonasi</name>
    <dbReference type="NCBI Taxonomy" id="312286"/>
    <lineage>
        <taxon>Bacteria</taxon>
        <taxon>Bacillati</taxon>
        <taxon>Actinomycetota</taxon>
        <taxon>Actinomycetes</taxon>
        <taxon>Actinomycetales</taxon>
        <taxon>Actinomycetaceae</taxon>
        <taxon>Trueperella</taxon>
    </lineage>
</organism>
<keyword evidence="1" id="KW-0808">Transferase</keyword>
<evidence type="ECO:0000259" key="3">
    <source>
        <dbReference type="PROSITE" id="PS51186"/>
    </source>
</evidence>
<protein>
    <submittedName>
        <fullName evidence="4">Ribosomal protein S18 acetylase RimI-like enzyme</fullName>
    </submittedName>
</protein>
<comment type="caution">
    <text evidence="4">The sequence shown here is derived from an EMBL/GenBank/DDBJ whole genome shotgun (WGS) entry which is preliminary data.</text>
</comment>
<dbReference type="SUPFAM" id="SSF55729">
    <property type="entry name" value="Acyl-CoA N-acyltransferases (Nat)"/>
    <property type="match status" value="1"/>
</dbReference>
<name>A0ABT9NEN4_9ACTO</name>
<dbReference type="EMBL" id="JAUSQX010000001">
    <property type="protein sequence ID" value="MDP9805837.1"/>
    <property type="molecule type" value="Genomic_DNA"/>
</dbReference>
<dbReference type="Gene3D" id="3.40.630.30">
    <property type="match status" value="1"/>
</dbReference>
<keyword evidence="2" id="KW-0012">Acyltransferase</keyword>
<dbReference type="Pfam" id="PF00583">
    <property type="entry name" value="Acetyltransf_1"/>
    <property type="match status" value="1"/>
</dbReference>
<feature type="domain" description="N-acetyltransferase" evidence="3">
    <location>
        <begin position="4"/>
        <end position="148"/>
    </location>
</feature>
<dbReference type="Proteomes" id="UP001243212">
    <property type="component" value="Unassembled WGS sequence"/>
</dbReference>
<keyword evidence="5" id="KW-1185">Reference proteome</keyword>
<dbReference type="InterPro" id="IPR050832">
    <property type="entry name" value="Bact_Acetyltransf"/>
</dbReference>
<reference evidence="4 5" key="1">
    <citation type="submission" date="2023-07" db="EMBL/GenBank/DDBJ databases">
        <title>Sequencing the genomes of 1000 actinobacteria strains.</title>
        <authorList>
            <person name="Klenk H.-P."/>
        </authorList>
    </citation>
    <scope>NUCLEOTIDE SEQUENCE [LARGE SCALE GENOMIC DNA]</scope>
    <source>
        <strain evidence="4 5">DSM 17163</strain>
    </source>
</reference>
<dbReference type="CDD" id="cd04301">
    <property type="entry name" value="NAT_SF"/>
    <property type="match status" value="1"/>
</dbReference>
<dbReference type="InterPro" id="IPR016181">
    <property type="entry name" value="Acyl_CoA_acyltransferase"/>
</dbReference>
<gene>
    <name evidence="4" type="ORF">J2S70_000419</name>
</gene>
<sequence length="148" mass="16651">MPVERVTRATPELVDAFNRLIPQLSSTAPEMTLERLEEFLSLYSTNQFIFRGADGDILGLAMLVCFEIPTGRRGRVEDVIVDESARGQGAGRALIYAVVERAKELGVKSLELQSHPTREPANALYRGTGFYVREINLYRHEDIGQIKR</sequence>
<evidence type="ECO:0000256" key="1">
    <source>
        <dbReference type="ARBA" id="ARBA00022679"/>
    </source>
</evidence>
<proteinExistence type="predicted"/>
<dbReference type="InterPro" id="IPR000182">
    <property type="entry name" value="GNAT_dom"/>
</dbReference>
<evidence type="ECO:0000313" key="5">
    <source>
        <dbReference type="Proteomes" id="UP001243212"/>
    </source>
</evidence>
<dbReference type="PANTHER" id="PTHR43877">
    <property type="entry name" value="AMINOALKYLPHOSPHONATE N-ACETYLTRANSFERASE-RELATED-RELATED"/>
    <property type="match status" value="1"/>
</dbReference>
<accession>A0ABT9NEN4</accession>
<dbReference type="PROSITE" id="PS51186">
    <property type="entry name" value="GNAT"/>
    <property type="match status" value="1"/>
</dbReference>
<dbReference type="RefSeq" id="WP_307682093.1">
    <property type="nucleotide sequence ID" value="NZ_JAUSQX010000001.1"/>
</dbReference>
<evidence type="ECO:0000313" key="4">
    <source>
        <dbReference type="EMBL" id="MDP9805837.1"/>
    </source>
</evidence>